<dbReference type="GO" id="GO:0051880">
    <property type="term" value="F:G-quadruplex DNA binding"/>
    <property type="evidence" value="ECO:0007669"/>
    <property type="project" value="EnsemblFungi"/>
</dbReference>
<keyword evidence="5" id="KW-0158">Chromosome</keyword>
<evidence type="ECO:0000256" key="15">
    <source>
        <dbReference type="ARBA" id="ARBA00023254"/>
    </source>
</evidence>
<feature type="compositionally biased region" description="Acidic residues" evidence="18">
    <location>
        <begin position="611"/>
        <end position="632"/>
    </location>
</feature>
<dbReference type="GO" id="GO:0031573">
    <property type="term" value="P:mitotic intra-S DNA damage checkpoint signaling"/>
    <property type="evidence" value="ECO:0007669"/>
    <property type="project" value="EnsemblFungi"/>
</dbReference>
<evidence type="ECO:0000313" key="20">
    <source>
        <dbReference type="EMBL" id="EMR72449.1"/>
    </source>
</evidence>
<dbReference type="EMBL" id="KB705457">
    <property type="protein sequence ID" value="EMR72449.1"/>
    <property type="molecule type" value="Genomic_DNA"/>
</dbReference>
<dbReference type="KEGG" id="ela:UCREL1_512"/>
<dbReference type="GO" id="GO:0004017">
    <property type="term" value="F:AMP kinase activity"/>
    <property type="evidence" value="ECO:0007669"/>
    <property type="project" value="EnsemblFungi"/>
</dbReference>
<evidence type="ECO:0000256" key="4">
    <source>
        <dbReference type="ARBA" id="ARBA00009028"/>
    </source>
</evidence>
<keyword evidence="10 16" id="KW-0378">Hydrolase</keyword>
<feature type="compositionally biased region" description="Low complexity" evidence="18">
    <location>
        <begin position="639"/>
        <end position="676"/>
    </location>
</feature>
<evidence type="ECO:0000256" key="11">
    <source>
        <dbReference type="ARBA" id="ARBA00022839"/>
    </source>
</evidence>
<keyword evidence="11 16" id="KW-0269">Exonuclease</keyword>
<feature type="compositionally biased region" description="Polar residues" evidence="18">
    <location>
        <begin position="682"/>
        <end position="694"/>
    </location>
</feature>
<dbReference type="HOGENOM" id="CLU_009535_1_1_1"/>
<dbReference type="InterPro" id="IPR007281">
    <property type="entry name" value="Mre11_DNA-bd"/>
</dbReference>
<dbReference type="GO" id="GO:0060090">
    <property type="term" value="F:molecular adaptor activity"/>
    <property type="evidence" value="ECO:0007669"/>
    <property type="project" value="EnsemblFungi"/>
</dbReference>
<evidence type="ECO:0000256" key="6">
    <source>
        <dbReference type="ARBA" id="ARBA00022722"/>
    </source>
</evidence>
<name>M7T0L1_EUTLA</name>
<dbReference type="SMART" id="SM01347">
    <property type="entry name" value="Mre11_DNA_bind"/>
    <property type="match status" value="1"/>
</dbReference>
<dbReference type="PANTHER" id="PTHR10139:SF1">
    <property type="entry name" value="DOUBLE-STRAND BREAK REPAIR PROTEIN MRE11"/>
    <property type="match status" value="1"/>
</dbReference>
<dbReference type="GO" id="GO:0030870">
    <property type="term" value="C:Mre11 complex"/>
    <property type="evidence" value="ECO:0007669"/>
    <property type="project" value="UniProtKB-UniRule"/>
</dbReference>
<dbReference type="GO" id="GO:0097552">
    <property type="term" value="P:mitochondrial double-strand break repair via homologous recombination"/>
    <property type="evidence" value="ECO:0007669"/>
    <property type="project" value="EnsemblFungi"/>
</dbReference>
<dbReference type="OrthoDB" id="30417at2759"/>
<keyword evidence="14 16" id="KW-0539">Nucleus</keyword>
<evidence type="ECO:0000256" key="14">
    <source>
        <dbReference type="ARBA" id="ARBA00023242"/>
    </source>
</evidence>
<dbReference type="eggNOG" id="KOG2310">
    <property type="taxonomic scope" value="Eukaryota"/>
</dbReference>
<dbReference type="GO" id="GO:0008296">
    <property type="term" value="F:3'-5'-DNA exonuclease activity"/>
    <property type="evidence" value="ECO:0007669"/>
    <property type="project" value="EnsemblFungi"/>
</dbReference>
<evidence type="ECO:0000256" key="8">
    <source>
        <dbReference type="ARBA" id="ARBA00022759"/>
    </source>
</evidence>
<evidence type="ECO:0000256" key="10">
    <source>
        <dbReference type="ARBA" id="ARBA00022801"/>
    </source>
</evidence>
<reference evidence="21" key="1">
    <citation type="journal article" date="2013" name="Genome Announc.">
        <title>Draft genome sequence of the grapevine dieback fungus Eutypa lata UCR-EL1.</title>
        <authorList>
            <person name="Blanco-Ulate B."/>
            <person name="Rolshausen P.E."/>
            <person name="Cantu D."/>
        </authorList>
    </citation>
    <scope>NUCLEOTIDE SEQUENCE [LARGE SCALE GENOMIC DNA]</scope>
    <source>
        <strain evidence="21">UCR-EL1</strain>
    </source>
</reference>
<dbReference type="InterPro" id="IPR003701">
    <property type="entry name" value="Mre11"/>
</dbReference>
<dbReference type="Gene3D" id="3.30.110.110">
    <property type="entry name" value="Mre11, capping domain"/>
    <property type="match status" value="1"/>
</dbReference>
<evidence type="ECO:0000256" key="3">
    <source>
        <dbReference type="ARBA" id="ARBA00004286"/>
    </source>
</evidence>
<dbReference type="GO" id="GO:0006284">
    <property type="term" value="P:base-excision repair"/>
    <property type="evidence" value="ECO:0007669"/>
    <property type="project" value="EnsemblFungi"/>
</dbReference>
<dbReference type="GO" id="GO:0000727">
    <property type="term" value="P:double-strand break repair via break-induced replication"/>
    <property type="evidence" value="ECO:0007669"/>
    <property type="project" value="EnsemblFungi"/>
</dbReference>
<dbReference type="InterPro" id="IPR029052">
    <property type="entry name" value="Metallo-depent_PP-like"/>
</dbReference>
<dbReference type="PANTHER" id="PTHR10139">
    <property type="entry name" value="DOUBLE-STRAND BREAK REPAIR PROTEIN MRE11"/>
    <property type="match status" value="1"/>
</dbReference>
<evidence type="ECO:0000256" key="16">
    <source>
        <dbReference type="PIRNR" id="PIRNR000882"/>
    </source>
</evidence>
<feature type="compositionally biased region" description="Acidic residues" evidence="18">
    <location>
        <begin position="549"/>
        <end position="560"/>
    </location>
</feature>
<dbReference type="GO" id="GO:0140445">
    <property type="term" value="C:chromosome, telomeric repeat region"/>
    <property type="evidence" value="ECO:0007669"/>
    <property type="project" value="EnsemblFungi"/>
</dbReference>
<dbReference type="Pfam" id="PF04152">
    <property type="entry name" value="Mre11_DNA_bind"/>
    <property type="match status" value="1"/>
</dbReference>
<keyword evidence="9 16" id="KW-0227">DNA damage</keyword>
<dbReference type="GO" id="GO:0043047">
    <property type="term" value="F:single-stranded telomeric DNA binding"/>
    <property type="evidence" value="ECO:0007669"/>
    <property type="project" value="EnsemblFungi"/>
</dbReference>
<comment type="cofactor">
    <cofactor evidence="1 16">
        <name>Mn(2+)</name>
        <dbReference type="ChEBI" id="CHEBI:29035"/>
    </cofactor>
</comment>
<keyword evidence="12 16" id="KW-0234">DNA repair</keyword>
<accession>M7T0L1</accession>
<dbReference type="GO" id="GO:0000014">
    <property type="term" value="F:single-stranded DNA endodeoxyribonuclease activity"/>
    <property type="evidence" value="ECO:0007669"/>
    <property type="project" value="TreeGrafter"/>
</dbReference>
<dbReference type="GO" id="GO:0035861">
    <property type="term" value="C:site of double-strand break"/>
    <property type="evidence" value="ECO:0007669"/>
    <property type="project" value="EnsemblFungi"/>
</dbReference>
<keyword evidence="7" id="KW-0479">Metal-binding</keyword>
<dbReference type="GO" id="GO:0010791">
    <property type="term" value="P:DNA double-strand break processing involved in repair via synthesis-dependent strand annealing"/>
    <property type="evidence" value="ECO:0007669"/>
    <property type="project" value="EnsemblFungi"/>
</dbReference>
<dbReference type="GO" id="GO:0062176">
    <property type="term" value="P:R-loop processing"/>
    <property type="evidence" value="ECO:0007669"/>
    <property type="project" value="EnsemblFungi"/>
</dbReference>
<evidence type="ECO:0000256" key="7">
    <source>
        <dbReference type="ARBA" id="ARBA00022723"/>
    </source>
</evidence>
<evidence type="ECO:0000256" key="2">
    <source>
        <dbReference type="ARBA" id="ARBA00004123"/>
    </source>
</evidence>
<dbReference type="InterPro" id="IPR041796">
    <property type="entry name" value="Mre11_N"/>
</dbReference>
<dbReference type="AlphaFoldDB" id="M7T0L1"/>
<dbReference type="OMA" id="ESCMFNA"/>
<dbReference type="GO" id="GO:0006303">
    <property type="term" value="P:double-strand break repair via nonhomologous end joining"/>
    <property type="evidence" value="ECO:0007669"/>
    <property type="project" value="EnsemblFungi"/>
</dbReference>
<feature type="compositionally biased region" description="Low complexity" evidence="18">
    <location>
        <begin position="573"/>
        <end position="587"/>
    </location>
</feature>
<evidence type="ECO:0000259" key="19">
    <source>
        <dbReference type="SMART" id="SM01347"/>
    </source>
</evidence>
<dbReference type="GO" id="GO:0000723">
    <property type="term" value="P:telomere maintenance"/>
    <property type="evidence" value="ECO:0007669"/>
    <property type="project" value="EnsemblFungi"/>
</dbReference>
<comment type="function">
    <text evidence="16">Core component of the MRN complex, which plays a central role in double-strand break (DSB) repair, DNA recombination, maintenance of telomere integrity and meiosis. The MRN complex is involved in the repair of DNA double-strand breaks (DSBs) via homologous recombination (HR), an error-free mechanism which primarily occurs during S and G2 phases. The complex (1) mediates the end resection of damaged DNA, which generates proper single-stranded DNA, a key initial steps in HR, and is (2) required for the recruitment of other repair factors and efficient activation of ATM and ATR upon DNA damage. Within the MRN complex, MRE11 possesses both single-strand endonuclease activity and double-strand-specific 3'-5' exonuclease activity. MRE11 first endonucleolytically cleaves the 5' strand at DNA DSB ends to prevent non-homologous end joining (NHEJ) and licence HR. It then generates a single-stranded DNA gap via 3' to 5' exonucleolytic degradation, which is required for single-strand invasion and recombination.</text>
</comment>
<proteinExistence type="inferred from homology"/>
<dbReference type="GO" id="GO:0006357">
    <property type="term" value="P:regulation of transcription by RNA polymerase II"/>
    <property type="evidence" value="ECO:0007669"/>
    <property type="project" value="EnsemblFungi"/>
</dbReference>
<dbReference type="GO" id="GO:0003691">
    <property type="term" value="F:double-stranded telomeric DNA binding"/>
    <property type="evidence" value="ECO:0007669"/>
    <property type="project" value="EnsemblFungi"/>
</dbReference>
<feature type="compositionally biased region" description="Acidic residues" evidence="18">
    <location>
        <begin position="698"/>
        <end position="709"/>
    </location>
</feature>
<dbReference type="GO" id="GO:0035753">
    <property type="term" value="P:maintenance of DNA trinucleotide repeats"/>
    <property type="evidence" value="ECO:0007669"/>
    <property type="project" value="EnsemblFungi"/>
</dbReference>
<evidence type="ECO:0000256" key="13">
    <source>
        <dbReference type="ARBA" id="ARBA00023211"/>
    </source>
</evidence>
<evidence type="ECO:0000256" key="5">
    <source>
        <dbReference type="ARBA" id="ARBA00022454"/>
    </source>
</evidence>
<dbReference type="GO" id="GO:1990918">
    <property type="term" value="P:double-strand break repair involved in meiotic recombination"/>
    <property type="evidence" value="ECO:0007669"/>
    <property type="project" value="EnsemblFungi"/>
</dbReference>
<dbReference type="Pfam" id="PF00149">
    <property type="entry name" value="Metallophos"/>
    <property type="match status" value="1"/>
</dbReference>
<evidence type="ECO:0000313" key="21">
    <source>
        <dbReference type="Proteomes" id="UP000012174"/>
    </source>
</evidence>
<feature type="active site" description="Proton donor" evidence="17">
    <location>
        <position position="127"/>
    </location>
</feature>
<dbReference type="GO" id="GO:0030145">
    <property type="term" value="F:manganese ion binding"/>
    <property type="evidence" value="ECO:0007669"/>
    <property type="project" value="UniProtKB-UniRule"/>
</dbReference>
<dbReference type="GO" id="GO:0030437">
    <property type="term" value="P:ascospore formation"/>
    <property type="evidence" value="ECO:0007669"/>
    <property type="project" value="EnsemblFungi"/>
</dbReference>
<dbReference type="GO" id="GO:0010780">
    <property type="term" value="P:meiotic DNA double-strand break formation involved in reciprocal meiotic recombination"/>
    <property type="evidence" value="ECO:0007669"/>
    <property type="project" value="EnsemblFungi"/>
</dbReference>
<comment type="subcellular location">
    <subcellularLocation>
        <location evidence="3">Chromosome</location>
    </subcellularLocation>
    <subcellularLocation>
        <location evidence="2 16">Nucleus</location>
    </subcellularLocation>
</comment>
<feature type="region of interest" description="Disordered" evidence="18">
    <location>
        <begin position="490"/>
        <end position="510"/>
    </location>
</feature>
<sequence length="720" mass="80560">MSSSQFTEADTIRILVATDNHVGYQEDHQFRGDDSWKAFDEIMQLARTEDVDMVLLGGDLFHDHNPSRKSVFQVMRSLRKNCLGMKPCELQFLSDADQVFGGAFGHVNYEDQDINVSIPVFSIHGNHDEPSGTGNCCSLELLDVGGLMNYFGRVSNVDDIHAKPVLLQKGQTKLALYGISHVRDERMFHTFKDQKVTWYKPNVQPKDWFNLLTVHQNQLNTNTGFHVLQPGSSVATSLVPAEAEPKYVAVVSITGKSFEVEKHRLKSVRPFILEDITLRDLPQFKGLERQKENRIEITRRLMVIVEDMIKKANADWEALQGEDFDPSLKLPLIRLKVEYTAPEGGHYDVENPQRFSQRFNNRVANSNDVVHFWRQKRLTKREKADKPSEEALAELELDLGEIKVKELVDEFLAAQSLKILPQAPFGDAVNQFVIDDDRHAMEAFVAQSLEEQVQQMMSLEEKEGDDDLTNEMEKYKNRVEKQFAIGNFKRAQRRKLKPKPNGWDSDMEGHWEDQPQAVDLAGTIADQAESTQPKGRGRKAPAKKIVRSEDEDDDMDDMLEETPAPKPKGRGRPAASTTKAKPAPAKAPAKKAPAKTPARGGRGRKAQVFLDDSDEEEEEEADVMMEDDDDDPPAPPPRRAAASRAAPKAAATPAASTSRSQPARGRAAAAAAAAAAPKARQTKLNFSQAASQQKAVELSDDEISDDDAFESIPTTRSRKR</sequence>
<dbReference type="InterPro" id="IPR038487">
    <property type="entry name" value="Mre11_capping_dom"/>
</dbReference>
<evidence type="ECO:0000256" key="17">
    <source>
        <dbReference type="PIRSR" id="PIRSR000882-1"/>
    </source>
</evidence>
<feature type="compositionally biased region" description="Basic residues" evidence="18">
    <location>
        <begin position="535"/>
        <end position="545"/>
    </location>
</feature>
<keyword evidence="13 16" id="KW-0464">Manganese</keyword>
<protein>
    <recommendedName>
        <fullName evidence="16">Double-strand break repair protein</fullName>
    </recommendedName>
</protein>
<keyword evidence="15 16" id="KW-0469">Meiosis</keyword>
<dbReference type="InterPro" id="IPR004843">
    <property type="entry name" value="Calcineurin-like_PHP"/>
</dbReference>
<dbReference type="CDD" id="cd00840">
    <property type="entry name" value="MPP_Mre11_N"/>
    <property type="match status" value="1"/>
</dbReference>
<dbReference type="Gene3D" id="3.60.21.10">
    <property type="match status" value="2"/>
</dbReference>
<dbReference type="GO" id="GO:0007095">
    <property type="term" value="P:mitotic G2 DNA damage checkpoint signaling"/>
    <property type="evidence" value="ECO:0007669"/>
    <property type="project" value="TreeGrafter"/>
</dbReference>
<evidence type="ECO:0000256" key="12">
    <source>
        <dbReference type="ARBA" id="ARBA00023204"/>
    </source>
</evidence>
<gene>
    <name evidence="20" type="ORF">UCREL1_512</name>
</gene>
<comment type="similarity">
    <text evidence="4 16">Belongs to the MRE11/RAD32 family.</text>
</comment>
<evidence type="ECO:0000256" key="18">
    <source>
        <dbReference type="SAM" id="MobiDB-lite"/>
    </source>
</evidence>
<dbReference type="STRING" id="1287681.M7T0L1"/>
<organism evidence="20 21">
    <name type="scientific">Eutypa lata (strain UCR-EL1)</name>
    <name type="common">Grapevine dieback disease fungus</name>
    <name type="synonym">Eutypa armeniacae</name>
    <dbReference type="NCBI Taxonomy" id="1287681"/>
    <lineage>
        <taxon>Eukaryota</taxon>
        <taxon>Fungi</taxon>
        <taxon>Dikarya</taxon>
        <taxon>Ascomycota</taxon>
        <taxon>Pezizomycotina</taxon>
        <taxon>Sordariomycetes</taxon>
        <taxon>Xylariomycetidae</taxon>
        <taxon>Xylariales</taxon>
        <taxon>Diatrypaceae</taxon>
        <taxon>Eutypa</taxon>
    </lineage>
</organism>
<dbReference type="SUPFAM" id="SSF56300">
    <property type="entry name" value="Metallo-dependent phosphatases"/>
    <property type="match status" value="1"/>
</dbReference>
<keyword evidence="21" id="KW-1185">Reference proteome</keyword>
<keyword evidence="6 16" id="KW-0540">Nuclease</keyword>
<keyword evidence="8 16" id="KW-0255">Endonuclease</keyword>
<dbReference type="PIRSF" id="PIRSF000882">
    <property type="entry name" value="DSB_repair_MRE11"/>
    <property type="match status" value="1"/>
</dbReference>
<feature type="region of interest" description="Disordered" evidence="18">
    <location>
        <begin position="527"/>
        <end position="720"/>
    </location>
</feature>
<feature type="domain" description="Mre11 DNA-binding" evidence="19">
    <location>
        <begin position="258"/>
        <end position="432"/>
    </location>
</feature>
<dbReference type="Proteomes" id="UP000012174">
    <property type="component" value="Unassembled WGS sequence"/>
</dbReference>
<evidence type="ECO:0000256" key="9">
    <source>
        <dbReference type="ARBA" id="ARBA00022763"/>
    </source>
</evidence>
<evidence type="ECO:0000256" key="1">
    <source>
        <dbReference type="ARBA" id="ARBA00001936"/>
    </source>
</evidence>